<dbReference type="VEuPathDB" id="TrichDB:TVAGG3_0371170"/>
<evidence type="ECO:0000313" key="1">
    <source>
        <dbReference type="EMBL" id="EAX96940.1"/>
    </source>
</evidence>
<proteinExistence type="predicted"/>
<reference evidence="1" key="2">
    <citation type="journal article" date="2007" name="Science">
        <title>Draft genome sequence of the sexually transmitted pathogen Trichomonas vaginalis.</title>
        <authorList>
            <person name="Carlton J.M."/>
            <person name="Hirt R.P."/>
            <person name="Silva J.C."/>
            <person name="Delcher A.L."/>
            <person name="Schatz M."/>
            <person name="Zhao Q."/>
            <person name="Wortman J.R."/>
            <person name="Bidwell S.L."/>
            <person name="Alsmark U.C.M."/>
            <person name="Besteiro S."/>
            <person name="Sicheritz-Ponten T."/>
            <person name="Noel C.J."/>
            <person name="Dacks J.B."/>
            <person name="Foster P.G."/>
            <person name="Simillion C."/>
            <person name="Van de Peer Y."/>
            <person name="Miranda-Saavedra D."/>
            <person name="Barton G.J."/>
            <person name="Westrop G.D."/>
            <person name="Mueller S."/>
            <person name="Dessi D."/>
            <person name="Fiori P.L."/>
            <person name="Ren Q."/>
            <person name="Paulsen I."/>
            <person name="Zhang H."/>
            <person name="Bastida-Corcuera F.D."/>
            <person name="Simoes-Barbosa A."/>
            <person name="Brown M.T."/>
            <person name="Hayes R.D."/>
            <person name="Mukherjee M."/>
            <person name="Okumura C.Y."/>
            <person name="Schneider R."/>
            <person name="Smith A.J."/>
            <person name="Vanacova S."/>
            <person name="Villalvazo M."/>
            <person name="Haas B.J."/>
            <person name="Pertea M."/>
            <person name="Feldblyum T.V."/>
            <person name="Utterback T.R."/>
            <person name="Shu C.L."/>
            <person name="Osoegawa K."/>
            <person name="de Jong P.J."/>
            <person name="Hrdy I."/>
            <person name="Horvathova L."/>
            <person name="Zubacova Z."/>
            <person name="Dolezal P."/>
            <person name="Malik S.B."/>
            <person name="Logsdon J.M. Jr."/>
            <person name="Henze K."/>
            <person name="Gupta A."/>
            <person name="Wang C.C."/>
            <person name="Dunne R.L."/>
            <person name="Upcroft J.A."/>
            <person name="Upcroft P."/>
            <person name="White O."/>
            <person name="Salzberg S.L."/>
            <person name="Tang P."/>
            <person name="Chiu C.-H."/>
            <person name="Lee Y.-S."/>
            <person name="Embley T.M."/>
            <person name="Coombs G.H."/>
            <person name="Mottram J.C."/>
            <person name="Tachezy J."/>
            <person name="Fraser-Liggett C.M."/>
            <person name="Johnson P.J."/>
        </authorList>
    </citation>
    <scope>NUCLEOTIDE SEQUENCE [LARGE SCALE GENOMIC DNA]</scope>
    <source>
        <strain evidence="1">G3</strain>
    </source>
</reference>
<sequence>MCSLRIFFAGSNTANFNIQIDDKQTTYGNEGYYTVFKVDYDETNVLGSNRGVATLRNCKITTILSSGSSNMFSNIGYKVCNSDTISHYIGIATYTDTQIFNSDKNSIYNLNGNTGFRMTDGTYTLSFVLREVDSPGVDTYWYGRYNDRKNKMWSSGTANSNSYSDLENIDSGIAFSWQNRLIRPGQTLYFKMCPSPTDQSSSYKPSLTITSIANSYRPSSKPFLISGSLNHSRSSTTTFYIKYRFDNDETIYTDANAYVVSSTSPKDYSNNINIPDDFSSGSHTIKIWAEDRYGYRSTTYEKTFELVRNPPKISFTKNYENIVYKRNVDQIKISINASDPDGYGNFGISYFVSGISIQSNIITENRNYINEFSIDFPSNTAEDRYTVTLYCSNEYSGESSTILYSFYYEFNSPVLSIEESTQKEVIRIRSSSSLGINMTVTDADGFGIIQIFYKIDEREFTEFVTIDIRNTNRIIRNIDIPRDLSIGNHTITFYGRDDDQKESENVTHEFAFKPSIPSISLVKDLPQSVERSLNPKVEFEVNIRDDDELYNMTLSCMIDNELLSTFVMDYSDTKVYSDFIVIPWNLSKGSHSLSFVAIDSDGNNSTNLNEPIMRSRNNNVIEISLKLTDNDGNSTVQIYYTFDESNYKYYDTFFLENNMSLCDIIFQKILCSSSKFYFFIKKNLYKIYIYFN</sequence>
<accession>A2FDU1</accession>
<reference evidence="1" key="1">
    <citation type="submission" date="2006-10" db="EMBL/GenBank/DDBJ databases">
        <authorList>
            <person name="Amadeo P."/>
            <person name="Zhao Q."/>
            <person name="Wortman J."/>
            <person name="Fraser-Liggett C."/>
            <person name="Carlton J."/>
        </authorList>
    </citation>
    <scope>NUCLEOTIDE SEQUENCE</scope>
    <source>
        <strain evidence="1">G3</strain>
    </source>
</reference>
<protein>
    <recommendedName>
        <fullName evidence="3">Bap-like</fullName>
    </recommendedName>
</protein>
<evidence type="ECO:0000313" key="2">
    <source>
        <dbReference type="Proteomes" id="UP000001542"/>
    </source>
</evidence>
<gene>
    <name evidence="1" type="ORF">TVAG_087650</name>
</gene>
<keyword evidence="2" id="KW-1185">Reference proteome</keyword>
<evidence type="ECO:0008006" key="3">
    <source>
        <dbReference type="Google" id="ProtNLM"/>
    </source>
</evidence>
<dbReference type="VEuPathDB" id="TrichDB:TVAG_087650"/>
<dbReference type="AlphaFoldDB" id="A2FDU1"/>
<name>A2FDU1_TRIV3</name>
<dbReference type="EMBL" id="DS113737">
    <property type="protein sequence ID" value="EAX96940.1"/>
    <property type="molecule type" value="Genomic_DNA"/>
</dbReference>
<dbReference type="InParanoid" id="A2FDU1"/>
<dbReference type="RefSeq" id="XP_001309870.1">
    <property type="nucleotide sequence ID" value="XM_001309869.1"/>
</dbReference>
<dbReference type="KEGG" id="tva:4754717"/>
<dbReference type="Proteomes" id="UP000001542">
    <property type="component" value="Unassembled WGS sequence"/>
</dbReference>
<organism evidence="1 2">
    <name type="scientific">Trichomonas vaginalis (strain ATCC PRA-98 / G3)</name>
    <dbReference type="NCBI Taxonomy" id="412133"/>
    <lineage>
        <taxon>Eukaryota</taxon>
        <taxon>Metamonada</taxon>
        <taxon>Parabasalia</taxon>
        <taxon>Trichomonadida</taxon>
        <taxon>Trichomonadidae</taxon>
        <taxon>Trichomonas</taxon>
    </lineage>
</organism>